<name>A0A9D2RK65_9FIRM</name>
<gene>
    <name evidence="2" type="ORF">H9716_05145</name>
</gene>
<organism evidence="2 3">
    <name type="scientific">Candidatus Enterocloster faecavium</name>
    <dbReference type="NCBI Taxonomy" id="2838560"/>
    <lineage>
        <taxon>Bacteria</taxon>
        <taxon>Bacillati</taxon>
        <taxon>Bacillota</taxon>
        <taxon>Clostridia</taxon>
        <taxon>Lachnospirales</taxon>
        <taxon>Lachnospiraceae</taxon>
        <taxon>Enterocloster</taxon>
    </lineage>
</organism>
<reference evidence="2" key="2">
    <citation type="submission" date="2021-04" db="EMBL/GenBank/DDBJ databases">
        <authorList>
            <person name="Gilroy R."/>
        </authorList>
    </citation>
    <scope>NUCLEOTIDE SEQUENCE</scope>
    <source>
        <strain evidence="2">CHK188-4685</strain>
    </source>
</reference>
<feature type="domain" description="NADH:ubiquinone oxidoreductase 30kDa subunit" evidence="1">
    <location>
        <begin position="13"/>
        <end position="94"/>
    </location>
</feature>
<dbReference type="Gene3D" id="3.30.460.80">
    <property type="entry name" value="NADH:ubiquinone oxidoreductase, 30kDa subunit"/>
    <property type="match status" value="1"/>
</dbReference>
<evidence type="ECO:0000313" key="3">
    <source>
        <dbReference type="Proteomes" id="UP000886804"/>
    </source>
</evidence>
<protein>
    <submittedName>
        <fullName evidence="2">NADH-quinone oxidoreductase subunit C</fullName>
    </submittedName>
</protein>
<proteinExistence type="predicted"/>
<dbReference type="InterPro" id="IPR037232">
    <property type="entry name" value="NADH_quin_OxRdtase_su_C/D-like"/>
</dbReference>
<dbReference type="Proteomes" id="UP000886804">
    <property type="component" value="Unassembled WGS sequence"/>
</dbReference>
<sequence length="115" mass="13436">MDALNEILPIAKEEFLPAVIRFKMEGRRLVQICAVRLPEGYELSYSFSKGYDMQTLRLQIATNEKISSITQIYPCAFMQENETAELFGVQIENMDRDYNGRLYRIDRETPFKEKG</sequence>
<dbReference type="InterPro" id="IPR001268">
    <property type="entry name" value="NADH_UbQ_OxRdtase_30kDa_su"/>
</dbReference>
<dbReference type="AlphaFoldDB" id="A0A9D2RK65"/>
<comment type="caution">
    <text evidence="2">The sequence shown here is derived from an EMBL/GenBank/DDBJ whole genome shotgun (WGS) entry which is preliminary data.</text>
</comment>
<dbReference type="EMBL" id="DWYS01000061">
    <property type="protein sequence ID" value="HJB07234.1"/>
    <property type="molecule type" value="Genomic_DNA"/>
</dbReference>
<dbReference type="SUPFAM" id="SSF143243">
    <property type="entry name" value="Nqo5-like"/>
    <property type="match status" value="1"/>
</dbReference>
<dbReference type="GO" id="GO:0008137">
    <property type="term" value="F:NADH dehydrogenase (ubiquinone) activity"/>
    <property type="evidence" value="ECO:0007669"/>
    <property type="project" value="InterPro"/>
</dbReference>
<evidence type="ECO:0000259" key="1">
    <source>
        <dbReference type="Pfam" id="PF00329"/>
    </source>
</evidence>
<dbReference type="Pfam" id="PF00329">
    <property type="entry name" value="Complex1_30kDa"/>
    <property type="match status" value="1"/>
</dbReference>
<reference evidence="2" key="1">
    <citation type="journal article" date="2021" name="PeerJ">
        <title>Extensive microbial diversity within the chicken gut microbiome revealed by metagenomics and culture.</title>
        <authorList>
            <person name="Gilroy R."/>
            <person name="Ravi A."/>
            <person name="Getino M."/>
            <person name="Pursley I."/>
            <person name="Horton D.L."/>
            <person name="Alikhan N.F."/>
            <person name="Baker D."/>
            <person name="Gharbi K."/>
            <person name="Hall N."/>
            <person name="Watson M."/>
            <person name="Adriaenssens E.M."/>
            <person name="Foster-Nyarko E."/>
            <person name="Jarju S."/>
            <person name="Secka A."/>
            <person name="Antonio M."/>
            <person name="Oren A."/>
            <person name="Chaudhuri R.R."/>
            <person name="La Ragione R."/>
            <person name="Hildebrand F."/>
            <person name="Pallen M.J."/>
        </authorList>
    </citation>
    <scope>NUCLEOTIDE SEQUENCE</scope>
    <source>
        <strain evidence="2">CHK188-4685</strain>
    </source>
</reference>
<evidence type="ECO:0000313" key="2">
    <source>
        <dbReference type="EMBL" id="HJB07234.1"/>
    </source>
</evidence>
<accession>A0A9D2RK65</accession>